<dbReference type="PROSITE" id="PS50850">
    <property type="entry name" value="MFS"/>
    <property type="match status" value="1"/>
</dbReference>
<gene>
    <name evidence="9" type="ORF">AO384_1047</name>
</gene>
<comment type="similarity">
    <text evidence="2">Belongs to the major facilitator superfamily. Sugar transporter (TC 2.A.1.1) family.</text>
</comment>
<dbReference type="GO" id="GO:0022857">
    <property type="term" value="F:transmembrane transporter activity"/>
    <property type="evidence" value="ECO:0007669"/>
    <property type="project" value="InterPro"/>
</dbReference>
<reference evidence="9 10" key="1">
    <citation type="journal article" date="2016" name="Genome Biol. Evol.">
        <title>Comparative Genomic Analyses of the Moraxella catarrhalis Serosensitive and Seroresistant Lineages Demonstrate Their Independent Evolution.</title>
        <authorList>
            <person name="Earl J.P."/>
            <person name="de Vries S.P."/>
            <person name="Ahmed A."/>
            <person name="Powell E."/>
            <person name="Schultz M.P."/>
            <person name="Hermans P.W."/>
            <person name="Hill D.J."/>
            <person name="Zhou Z."/>
            <person name="Constantinidou C.I."/>
            <person name="Hu F.Z."/>
            <person name="Bootsma H.J."/>
            <person name="Ehrlich G.D."/>
        </authorList>
    </citation>
    <scope>NUCLEOTIDE SEQUENCE [LARGE SCALE GENOMIC DNA]</scope>
    <source>
        <strain evidence="9 10">Z7542</strain>
    </source>
</reference>
<dbReference type="EMBL" id="LXHC01000019">
    <property type="protein sequence ID" value="OAU96359.1"/>
    <property type="molecule type" value="Genomic_DNA"/>
</dbReference>
<keyword evidence="3" id="KW-0813">Transport</keyword>
<dbReference type="Gene3D" id="1.20.1250.20">
    <property type="entry name" value="MFS general substrate transporter like domains"/>
    <property type="match status" value="1"/>
</dbReference>
<dbReference type="InterPro" id="IPR011701">
    <property type="entry name" value="MFS"/>
</dbReference>
<keyword evidence="6 7" id="KW-0472">Membrane</keyword>
<evidence type="ECO:0000256" key="1">
    <source>
        <dbReference type="ARBA" id="ARBA00004141"/>
    </source>
</evidence>
<keyword evidence="5 7" id="KW-1133">Transmembrane helix</keyword>
<accession>A0A198UJA5</accession>
<dbReference type="AlphaFoldDB" id="A0A198UJA5"/>
<comment type="caution">
    <text evidence="9">The sequence shown here is derived from an EMBL/GenBank/DDBJ whole genome shotgun (WGS) entry which is preliminary data.</text>
</comment>
<dbReference type="PANTHER" id="PTHR23511:SF34">
    <property type="entry name" value="SYNAPTIC VESICLE GLYCOPROTEIN 2"/>
    <property type="match status" value="1"/>
</dbReference>
<evidence type="ECO:0000256" key="4">
    <source>
        <dbReference type="ARBA" id="ARBA00022692"/>
    </source>
</evidence>
<keyword evidence="4 7" id="KW-0812">Transmembrane</keyword>
<dbReference type="PATRIC" id="fig|480.237.peg.1907"/>
<organism evidence="9 10">
    <name type="scientific">Moraxella catarrhalis</name>
    <name type="common">Branhamella catarrhalis</name>
    <dbReference type="NCBI Taxonomy" id="480"/>
    <lineage>
        <taxon>Bacteria</taxon>
        <taxon>Pseudomonadati</taxon>
        <taxon>Pseudomonadota</taxon>
        <taxon>Gammaproteobacteria</taxon>
        <taxon>Moraxellales</taxon>
        <taxon>Moraxellaceae</taxon>
        <taxon>Moraxella</taxon>
    </lineage>
</organism>
<name>A0A198UJA5_MORCA</name>
<evidence type="ECO:0000313" key="9">
    <source>
        <dbReference type="EMBL" id="OAU96359.1"/>
    </source>
</evidence>
<evidence type="ECO:0000259" key="8">
    <source>
        <dbReference type="PROSITE" id="PS50850"/>
    </source>
</evidence>
<evidence type="ECO:0000256" key="5">
    <source>
        <dbReference type="ARBA" id="ARBA00022989"/>
    </source>
</evidence>
<evidence type="ECO:0000256" key="6">
    <source>
        <dbReference type="ARBA" id="ARBA00023136"/>
    </source>
</evidence>
<evidence type="ECO:0000313" key="10">
    <source>
        <dbReference type="Proteomes" id="UP000078228"/>
    </source>
</evidence>
<protein>
    <submittedName>
        <fullName evidence="9">Benzoate MFS transporter BenK</fullName>
    </submittedName>
</protein>
<proteinExistence type="inferred from homology"/>
<keyword evidence="10" id="KW-1185">Reference proteome</keyword>
<dbReference type="GO" id="GO:0016020">
    <property type="term" value="C:membrane"/>
    <property type="evidence" value="ECO:0007669"/>
    <property type="project" value="UniProtKB-SubCell"/>
</dbReference>
<dbReference type="Proteomes" id="UP000078228">
    <property type="component" value="Unassembled WGS sequence"/>
</dbReference>
<feature type="transmembrane region" description="Helical" evidence="7">
    <location>
        <begin position="21"/>
        <end position="43"/>
    </location>
</feature>
<dbReference type="InterPro" id="IPR020846">
    <property type="entry name" value="MFS_dom"/>
</dbReference>
<evidence type="ECO:0000256" key="7">
    <source>
        <dbReference type="SAM" id="Phobius"/>
    </source>
</evidence>
<dbReference type="SUPFAM" id="SSF103473">
    <property type="entry name" value="MFS general substrate transporter"/>
    <property type="match status" value="1"/>
</dbReference>
<dbReference type="PANTHER" id="PTHR23511">
    <property type="entry name" value="SYNAPTIC VESICLE GLYCOPROTEIN 2"/>
    <property type="match status" value="1"/>
</dbReference>
<dbReference type="Pfam" id="PF07690">
    <property type="entry name" value="MFS_1"/>
    <property type="match status" value="1"/>
</dbReference>
<evidence type="ECO:0000256" key="3">
    <source>
        <dbReference type="ARBA" id="ARBA00022448"/>
    </source>
</evidence>
<sequence length="52" mass="5557">MIYGVALPLLMEQWSLTPTEAGMLASSALAGMMFGAMFFGTLADRIGRKKSS</sequence>
<comment type="subcellular location">
    <subcellularLocation>
        <location evidence="1">Membrane</location>
        <topology evidence="1">Multi-pass membrane protein</topology>
    </subcellularLocation>
</comment>
<feature type="domain" description="Major facilitator superfamily (MFS) profile" evidence="8">
    <location>
        <begin position="1"/>
        <end position="52"/>
    </location>
</feature>
<evidence type="ECO:0000256" key="2">
    <source>
        <dbReference type="ARBA" id="ARBA00010992"/>
    </source>
</evidence>
<dbReference type="InterPro" id="IPR036259">
    <property type="entry name" value="MFS_trans_sf"/>
</dbReference>